<sequence length="64" mass="7139">PRQVLRVSGTEGGHGFANTRLRPQMAGRRFEGRAGWKVQTQRPLVRRTPGAKSYCKNPDSKEGC</sequence>
<protein>
    <submittedName>
        <fullName evidence="1">16999_t:CDS:1</fullName>
    </submittedName>
</protein>
<proteinExistence type="predicted"/>
<evidence type="ECO:0000313" key="2">
    <source>
        <dbReference type="Proteomes" id="UP000789525"/>
    </source>
</evidence>
<accession>A0ACA9P914</accession>
<evidence type="ECO:0000313" key="1">
    <source>
        <dbReference type="EMBL" id="CAG8696784.1"/>
    </source>
</evidence>
<gene>
    <name evidence="1" type="ORF">ACOLOM_LOCUS10060</name>
</gene>
<keyword evidence="2" id="KW-1185">Reference proteome</keyword>
<dbReference type="EMBL" id="CAJVPT010031187">
    <property type="protein sequence ID" value="CAG8696784.1"/>
    <property type="molecule type" value="Genomic_DNA"/>
</dbReference>
<comment type="caution">
    <text evidence="1">The sequence shown here is derived from an EMBL/GenBank/DDBJ whole genome shotgun (WGS) entry which is preliminary data.</text>
</comment>
<name>A0ACA9P914_9GLOM</name>
<dbReference type="Proteomes" id="UP000789525">
    <property type="component" value="Unassembled WGS sequence"/>
</dbReference>
<feature type="non-terminal residue" evidence="1">
    <location>
        <position position="1"/>
    </location>
</feature>
<organism evidence="1 2">
    <name type="scientific">Acaulospora colombiana</name>
    <dbReference type="NCBI Taxonomy" id="27376"/>
    <lineage>
        <taxon>Eukaryota</taxon>
        <taxon>Fungi</taxon>
        <taxon>Fungi incertae sedis</taxon>
        <taxon>Mucoromycota</taxon>
        <taxon>Glomeromycotina</taxon>
        <taxon>Glomeromycetes</taxon>
        <taxon>Diversisporales</taxon>
        <taxon>Acaulosporaceae</taxon>
        <taxon>Acaulospora</taxon>
    </lineage>
</organism>
<reference evidence="1" key="1">
    <citation type="submission" date="2021-06" db="EMBL/GenBank/DDBJ databases">
        <authorList>
            <person name="Kallberg Y."/>
            <person name="Tangrot J."/>
            <person name="Rosling A."/>
        </authorList>
    </citation>
    <scope>NUCLEOTIDE SEQUENCE</scope>
    <source>
        <strain evidence="1">CL356</strain>
    </source>
</reference>